<dbReference type="Pfam" id="PF07485">
    <property type="entry name" value="DUF1529"/>
    <property type="match status" value="1"/>
</dbReference>
<sequence>MNNLNVLCEQFAKIFNGKSNINQGVCSVSLRRNIKVFVQGRPSISVIPVGISFESLDQNGNALNFGEIAILQEEIPLFMQSIVQQGIIVSALHNHWLYMKPLIMYIHIQSVEPPLNFAKKLANSFSVLSSYPIADNES</sequence>
<organism evidence="1 2">
    <name type="scientific">Bacillus mycoides</name>
    <dbReference type="NCBI Taxonomy" id="1405"/>
    <lineage>
        <taxon>Bacteria</taxon>
        <taxon>Bacillati</taxon>
        <taxon>Bacillota</taxon>
        <taxon>Bacilli</taxon>
        <taxon>Bacillales</taxon>
        <taxon>Bacillaceae</taxon>
        <taxon>Bacillus</taxon>
        <taxon>Bacillus cereus group</taxon>
    </lineage>
</organism>
<evidence type="ECO:0008006" key="3">
    <source>
        <dbReference type="Google" id="ProtNLM"/>
    </source>
</evidence>
<dbReference type="EMBL" id="FMAK01000089">
    <property type="protein sequence ID" value="SCB71657.1"/>
    <property type="molecule type" value="Genomic_DNA"/>
</dbReference>
<protein>
    <recommendedName>
        <fullName evidence="3">DUF1259 domain-containing protein</fullName>
    </recommendedName>
</protein>
<name>A0A1G4EWX4_BACMY</name>
<proteinExistence type="predicted"/>
<dbReference type="InterPro" id="IPR011094">
    <property type="entry name" value="Uncharacterised_LppY/LpqO"/>
</dbReference>
<evidence type="ECO:0000313" key="1">
    <source>
        <dbReference type="EMBL" id="SCB71657.1"/>
    </source>
</evidence>
<accession>A0A1G4EWX4</accession>
<gene>
    <name evidence="1" type="ORF">BWGO95_05917</name>
</gene>
<dbReference type="RefSeq" id="WP_088038713.1">
    <property type="nucleotide sequence ID" value="NZ_CP036059.1"/>
</dbReference>
<dbReference type="Proteomes" id="UP000195696">
    <property type="component" value="Unassembled WGS sequence"/>
</dbReference>
<evidence type="ECO:0000313" key="2">
    <source>
        <dbReference type="Proteomes" id="UP000195696"/>
    </source>
</evidence>
<reference evidence="1 2" key="1">
    <citation type="submission" date="2016-08" db="EMBL/GenBank/DDBJ databases">
        <authorList>
            <person name="Seilhamer J.J."/>
        </authorList>
    </citation>
    <scope>NUCLEOTIDE SEQUENCE [LARGE SCALE GENOMIC DNA]</scope>
    <source>
        <strain evidence="1 2">SDA_GO95</strain>
    </source>
</reference>
<dbReference type="AlphaFoldDB" id="A0A1G4EWX4"/>